<evidence type="ECO:0000313" key="1">
    <source>
        <dbReference type="EMBL" id="KAG5608823.1"/>
    </source>
</evidence>
<dbReference type="OrthoDB" id="1306329at2759"/>
<dbReference type="AlphaFoldDB" id="A0A9J5ZA85"/>
<name>A0A9J5ZA85_SOLCO</name>
<dbReference type="GO" id="GO:0031490">
    <property type="term" value="F:chromatin DNA binding"/>
    <property type="evidence" value="ECO:0007669"/>
    <property type="project" value="InterPro"/>
</dbReference>
<dbReference type="GO" id="GO:0003713">
    <property type="term" value="F:transcription coactivator activity"/>
    <property type="evidence" value="ECO:0007669"/>
    <property type="project" value="InterPro"/>
</dbReference>
<feature type="non-terminal residue" evidence="1">
    <location>
        <position position="92"/>
    </location>
</feature>
<keyword evidence="2" id="KW-1185">Reference proteome</keyword>
<gene>
    <name evidence="1" type="ORF">H5410_020104</name>
</gene>
<sequence>VKEEKVDQLRWILTVVKVSTQPWFPPEKPPETGHANGADWQEEVYQQIKSMKEKYLSDIHDEYQNIASKVQQVCHQHLIPLLSFLEAGFTRV</sequence>
<dbReference type="EMBL" id="JACXVP010000004">
    <property type="protein sequence ID" value="KAG5608823.1"/>
    <property type="molecule type" value="Genomic_DNA"/>
</dbReference>
<comment type="caution">
    <text evidence="1">The sequence shown here is derived from an EMBL/GenBank/DDBJ whole genome shotgun (WGS) entry which is preliminary data.</text>
</comment>
<protein>
    <submittedName>
        <fullName evidence="1">Uncharacterized protein</fullName>
    </submittedName>
</protein>
<dbReference type="Proteomes" id="UP000824120">
    <property type="component" value="Chromosome 4"/>
</dbReference>
<dbReference type="PANTHER" id="PTHR33137:SF4">
    <property type="entry name" value="MEDIATOR OF RNA POLYMERASE II TRANSCRIPTION SUBUNIT 15A-RELATED"/>
    <property type="match status" value="1"/>
</dbReference>
<organism evidence="1 2">
    <name type="scientific">Solanum commersonii</name>
    <name type="common">Commerson's wild potato</name>
    <name type="synonym">Commerson's nightshade</name>
    <dbReference type="NCBI Taxonomy" id="4109"/>
    <lineage>
        <taxon>Eukaryota</taxon>
        <taxon>Viridiplantae</taxon>
        <taxon>Streptophyta</taxon>
        <taxon>Embryophyta</taxon>
        <taxon>Tracheophyta</taxon>
        <taxon>Spermatophyta</taxon>
        <taxon>Magnoliopsida</taxon>
        <taxon>eudicotyledons</taxon>
        <taxon>Gunneridae</taxon>
        <taxon>Pentapetalae</taxon>
        <taxon>asterids</taxon>
        <taxon>lamiids</taxon>
        <taxon>Solanales</taxon>
        <taxon>Solanaceae</taxon>
        <taxon>Solanoideae</taxon>
        <taxon>Solaneae</taxon>
        <taxon>Solanum</taxon>
    </lineage>
</organism>
<evidence type="ECO:0000313" key="2">
    <source>
        <dbReference type="Proteomes" id="UP000824120"/>
    </source>
</evidence>
<proteinExistence type="predicted"/>
<dbReference type="InterPro" id="IPR044661">
    <property type="entry name" value="MED15a/b/c-like"/>
</dbReference>
<accession>A0A9J5ZA85</accession>
<dbReference type="PANTHER" id="PTHR33137">
    <property type="entry name" value="MEDIATOR OF RNA POLYMERASE II TRANSCRIPTION SUBUNIT 15A-RELATED"/>
    <property type="match status" value="1"/>
</dbReference>
<reference evidence="1 2" key="1">
    <citation type="submission" date="2020-09" db="EMBL/GenBank/DDBJ databases">
        <title>De no assembly of potato wild relative species, Solanum commersonii.</title>
        <authorList>
            <person name="Cho K."/>
        </authorList>
    </citation>
    <scope>NUCLEOTIDE SEQUENCE [LARGE SCALE GENOMIC DNA]</scope>
    <source>
        <strain evidence="1">LZ3.2</strain>
        <tissue evidence="1">Leaf</tissue>
    </source>
</reference>